<keyword evidence="7" id="KW-0460">Magnesium</keyword>
<feature type="compositionally biased region" description="Basic and acidic residues" evidence="15">
    <location>
        <begin position="520"/>
        <end position="538"/>
    </location>
</feature>
<evidence type="ECO:0000256" key="1">
    <source>
        <dbReference type="ARBA" id="ARBA00022578"/>
    </source>
</evidence>
<dbReference type="GO" id="GO:0015074">
    <property type="term" value="P:DNA integration"/>
    <property type="evidence" value="ECO:0007669"/>
    <property type="project" value="UniProtKB-KW"/>
</dbReference>
<keyword evidence="10" id="KW-0695">RNA-directed DNA polymerase</keyword>
<evidence type="ECO:0000256" key="5">
    <source>
        <dbReference type="ARBA" id="ARBA00022759"/>
    </source>
</evidence>
<organism evidence="17 18">
    <name type="scientific">Gymnopilus dilepis</name>
    <dbReference type="NCBI Taxonomy" id="231916"/>
    <lineage>
        <taxon>Eukaryota</taxon>
        <taxon>Fungi</taxon>
        <taxon>Dikarya</taxon>
        <taxon>Basidiomycota</taxon>
        <taxon>Agaricomycotina</taxon>
        <taxon>Agaricomycetes</taxon>
        <taxon>Agaricomycetidae</taxon>
        <taxon>Agaricales</taxon>
        <taxon>Agaricineae</taxon>
        <taxon>Hymenogastraceae</taxon>
        <taxon>Gymnopilus</taxon>
    </lineage>
</organism>
<protein>
    <recommendedName>
        <fullName evidence="16">Integrase catalytic domain-containing protein</fullName>
    </recommendedName>
</protein>
<keyword evidence="9" id="KW-0229">DNA integration</keyword>
<keyword evidence="12" id="KW-0233">DNA recombination</keyword>
<dbReference type="PANTHER" id="PTHR42648">
    <property type="entry name" value="TRANSPOSASE, PUTATIVE-RELATED"/>
    <property type="match status" value="1"/>
</dbReference>
<dbReference type="InterPro" id="IPR036397">
    <property type="entry name" value="RNaseH_sf"/>
</dbReference>
<comment type="catalytic activity">
    <reaction evidence="14">
        <text>DNA(n) + a 2'-deoxyribonucleoside 5'-triphosphate = DNA(n+1) + diphosphate</text>
        <dbReference type="Rhea" id="RHEA:22508"/>
        <dbReference type="Rhea" id="RHEA-COMP:17339"/>
        <dbReference type="Rhea" id="RHEA-COMP:17340"/>
        <dbReference type="ChEBI" id="CHEBI:33019"/>
        <dbReference type="ChEBI" id="CHEBI:61560"/>
        <dbReference type="ChEBI" id="CHEBI:173112"/>
        <dbReference type="EC" id="2.7.7.7"/>
    </reaction>
</comment>
<dbReference type="GO" id="GO:0006310">
    <property type="term" value="P:DNA recombination"/>
    <property type="evidence" value="ECO:0007669"/>
    <property type="project" value="UniProtKB-KW"/>
</dbReference>
<evidence type="ECO:0000256" key="15">
    <source>
        <dbReference type="SAM" id="MobiDB-lite"/>
    </source>
</evidence>
<dbReference type="InterPro" id="IPR001584">
    <property type="entry name" value="Integrase_cat-core"/>
</dbReference>
<comment type="catalytic activity">
    <reaction evidence="13">
        <text>DNA(n) + a 2'-deoxyribonucleoside 5'-triphosphate = DNA(n+1) + diphosphate</text>
        <dbReference type="Rhea" id="RHEA:22508"/>
        <dbReference type="Rhea" id="RHEA-COMP:17339"/>
        <dbReference type="Rhea" id="RHEA-COMP:17340"/>
        <dbReference type="ChEBI" id="CHEBI:33019"/>
        <dbReference type="ChEBI" id="CHEBI:61560"/>
        <dbReference type="ChEBI" id="CHEBI:173112"/>
        <dbReference type="EC" id="2.7.7.49"/>
    </reaction>
</comment>
<evidence type="ECO:0000256" key="12">
    <source>
        <dbReference type="ARBA" id="ARBA00023172"/>
    </source>
</evidence>
<evidence type="ECO:0000313" key="18">
    <source>
        <dbReference type="Proteomes" id="UP000284706"/>
    </source>
</evidence>
<evidence type="ECO:0000256" key="4">
    <source>
        <dbReference type="ARBA" id="ARBA00022723"/>
    </source>
</evidence>
<keyword evidence="5" id="KW-0255">Endonuclease</keyword>
<dbReference type="InParanoid" id="A0A409YNS8"/>
<evidence type="ECO:0000256" key="2">
    <source>
        <dbReference type="ARBA" id="ARBA00022695"/>
    </source>
</evidence>
<evidence type="ECO:0000256" key="11">
    <source>
        <dbReference type="ARBA" id="ARBA00022932"/>
    </source>
</evidence>
<dbReference type="OrthoDB" id="7691805at2759"/>
<dbReference type="STRING" id="231916.A0A409YNS8"/>
<keyword evidence="8" id="KW-0694">RNA-binding</keyword>
<evidence type="ECO:0000256" key="10">
    <source>
        <dbReference type="ARBA" id="ARBA00022918"/>
    </source>
</evidence>
<dbReference type="GO" id="GO:0003723">
    <property type="term" value="F:RNA binding"/>
    <property type="evidence" value="ECO:0007669"/>
    <property type="project" value="UniProtKB-KW"/>
</dbReference>
<dbReference type="EMBL" id="NHYE01000581">
    <property type="protein sequence ID" value="PPR04698.1"/>
    <property type="molecule type" value="Genomic_DNA"/>
</dbReference>
<dbReference type="PROSITE" id="PS50994">
    <property type="entry name" value="INTEGRASE"/>
    <property type="match status" value="1"/>
</dbReference>
<dbReference type="GO" id="GO:0003964">
    <property type="term" value="F:RNA-directed DNA polymerase activity"/>
    <property type="evidence" value="ECO:0007669"/>
    <property type="project" value="UniProtKB-KW"/>
</dbReference>
<dbReference type="PANTHER" id="PTHR42648:SF11">
    <property type="entry name" value="TRANSPOSON TY4-P GAG-POL POLYPROTEIN"/>
    <property type="match status" value="1"/>
</dbReference>
<keyword evidence="4" id="KW-0479">Metal-binding</keyword>
<evidence type="ECO:0000256" key="7">
    <source>
        <dbReference type="ARBA" id="ARBA00022842"/>
    </source>
</evidence>
<dbReference type="GO" id="GO:0005634">
    <property type="term" value="C:nucleus"/>
    <property type="evidence" value="ECO:0007669"/>
    <property type="project" value="UniProtKB-ARBA"/>
</dbReference>
<dbReference type="Gene3D" id="3.30.420.10">
    <property type="entry name" value="Ribonuclease H-like superfamily/Ribonuclease H"/>
    <property type="match status" value="1"/>
</dbReference>
<keyword evidence="18" id="KW-1185">Reference proteome</keyword>
<dbReference type="Pfam" id="PF13976">
    <property type="entry name" value="gag_pre-integrs"/>
    <property type="match status" value="1"/>
</dbReference>
<name>A0A409YNS8_9AGAR</name>
<dbReference type="AlphaFoldDB" id="A0A409YNS8"/>
<sequence>MLRVGSGFWVMVVRTIITAGKRVTLTLNSIHTPDLVANLVSIGRFDKAGFTVTFGSGKVEFRDPDGDVILNGRGSNGIYLLDMGDDTVSSQGGTASLAFSARSQEKPVPIETWHRRFGHVGVSAIKQAYTKNLLDGLQITGDVDEKVSCEDCILGKQVAGPYDEEFEKETEALERVHMDIWVCTRIPSLGGAKYMLLFADGGSSHLDPYYLTNKSAEATLEAFKEYRARSEKQTGKKLRTLRSDMDPAFMSEEWQTYLRENGIKHKTGAAYSHASNGMAERAIRTVIEGTRAMLVDSGLPWNLWAEASKTFCDVRNLLPSSRHPGVVPEEMWTGKRQDVSHLWPFGCVAYAKIAPEIDQSKLAPRSIKYTMIGYFGRDAYKLYNRASKVVIKARNIVFEEGEAHMTSASVSPPHNPEDVPEDFISPVIQSTATPVVEKADAELGNEILPTDTNVLHPRPPIAPQPRSSDPQPHPPPLERIPDDDASPQQTDAPERATTGVEPRRSVRIATGAAKSTAARASEESERREAEARAGREDWATDGTRPRAFMASDMPNFLEELDKCVKSMYPPFEHIALLSTNAGGRHIPMTYRQAMEEPEVWGPAMQADLDPTLLILKEFDNS</sequence>
<proteinExistence type="predicted"/>
<keyword evidence="6" id="KW-0378">Hydrolase</keyword>
<evidence type="ECO:0000256" key="6">
    <source>
        <dbReference type="ARBA" id="ARBA00022801"/>
    </source>
</evidence>
<dbReference type="GO" id="GO:0016787">
    <property type="term" value="F:hydrolase activity"/>
    <property type="evidence" value="ECO:0007669"/>
    <property type="project" value="UniProtKB-KW"/>
</dbReference>
<comment type="caution">
    <text evidence="17">The sequence shown here is derived from an EMBL/GenBank/DDBJ whole genome shotgun (WGS) entry which is preliminary data.</text>
</comment>
<keyword evidence="3" id="KW-0540">Nuclease</keyword>
<dbReference type="SUPFAM" id="SSF53098">
    <property type="entry name" value="Ribonuclease H-like"/>
    <property type="match status" value="1"/>
</dbReference>
<feature type="domain" description="Integrase catalytic" evidence="16">
    <location>
        <begin position="157"/>
        <end position="336"/>
    </location>
</feature>
<dbReference type="GO" id="GO:0032196">
    <property type="term" value="P:transposition"/>
    <property type="evidence" value="ECO:0007669"/>
    <property type="project" value="UniProtKB-KW"/>
</dbReference>
<dbReference type="InterPro" id="IPR012337">
    <property type="entry name" value="RNaseH-like_sf"/>
</dbReference>
<dbReference type="GO" id="GO:0004519">
    <property type="term" value="F:endonuclease activity"/>
    <property type="evidence" value="ECO:0007669"/>
    <property type="project" value="UniProtKB-KW"/>
</dbReference>
<dbReference type="Pfam" id="PF25597">
    <property type="entry name" value="SH3_retrovirus"/>
    <property type="match status" value="1"/>
</dbReference>
<evidence type="ECO:0000256" key="9">
    <source>
        <dbReference type="ARBA" id="ARBA00022908"/>
    </source>
</evidence>
<dbReference type="InterPro" id="IPR025724">
    <property type="entry name" value="GAG-pre-integrase_dom"/>
</dbReference>
<feature type="region of interest" description="Disordered" evidence="15">
    <location>
        <begin position="448"/>
        <end position="538"/>
    </location>
</feature>
<evidence type="ECO:0000259" key="16">
    <source>
        <dbReference type="PROSITE" id="PS50994"/>
    </source>
</evidence>
<keyword evidence="1" id="KW-0815">Transposition</keyword>
<feature type="compositionally biased region" description="Low complexity" evidence="15">
    <location>
        <begin position="509"/>
        <end position="519"/>
    </location>
</feature>
<evidence type="ECO:0000256" key="8">
    <source>
        <dbReference type="ARBA" id="ARBA00022884"/>
    </source>
</evidence>
<gene>
    <name evidence="17" type="ORF">CVT26_015022</name>
</gene>
<dbReference type="Pfam" id="PF00665">
    <property type="entry name" value="rve"/>
    <property type="match status" value="1"/>
</dbReference>
<dbReference type="GO" id="GO:0003887">
    <property type="term" value="F:DNA-directed DNA polymerase activity"/>
    <property type="evidence" value="ECO:0007669"/>
    <property type="project" value="UniProtKB-KW"/>
</dbReference>
<keyword evidence="11" id="KW-0239">DNA-directed DNA polymerase</keyword>
<dbReference type="InterPro" id="IPR039537">
    <property type="entry name" value="Retrotran_Ty1/copia-like"/>
</dbReference>
<keyword evidence="2" id="KW-0548">Nucleotidyltransferase</keyword>
<evidence type="ECO:0000256" key="3">
    <source>
        <dbReference type="ARBA" id="ARBA00022722"/>
    </source>
</evidence>
<dbReference type="Proteomes" id="UP000284706">
    <property type="component" value="Unassembled WGS sequence"/>
</dbReference>
<reference evidence="17 18" key="1">
    <citation type="journal article" date="2018" name="Evol. Lett.">
        <title>Horizontal gene cluster transfer increased hallucinogenic mushroom diversity.</title>
        <authorList>
            <person name="Reynolds H.T."/>
            <person name="Vijayakumar V."/>
            <person name="Gluck-Thaler E."/>
            <person name="Korotkin H.B."/>
            <person name="Matheny P.B."/>
            <person name="Slot J.C."/>
        </authorList>
    </citation>
    <scope>NUCLEOTIDE SEQUENCE [LARGE SCALE GENOMIC DNA]</scope>
    <source>
        <strain evidence="17 18">SRW20</strain>
    </source>
</reference>
<dbReference type="GO" id="GO:0046872">
    <property type="term" value="F:metal ion binding"/>
    <property type="evidence" value="ECO:0007669"/>
    <property type="project" value="UniProtKB-KW"/>
</dbReference>
<keyword evidence="11" id="KW-0808">Transferase</keyword>
<evidence type="ECO:0000256" key="13">
    <source>
        <dbReference type="ARBA" id="ARBA00048173"/>
    </source>
</evidence>
<evidence type="ECO:0000313" key="17">
    <source>
        <dbReference type="EMBL" id="PPR04698.1"/>
    </source>
</evidence>
<evidence type="ECO:0000256" key="14">
    <source>
        <dbReference type="ARBA" id="ARBA00049244"/>
    </source>
</evidence>
<dbReference type="InterPro" id="IPR057670">
    <property type="entry name" value="SH3_retrovirus"/>
</dbReference>
<accession>A0A409YNS8</accession>